<dbReference type="PANTHER" id="PTHR42715">
    <property type="entry name" value="BETA-GLUCOSIDASE"/>
    <property type="match status" value="1"/>
</dbReference>
<dbReference type="InterPro" id="IPR013783">
    <property type="entry name" value="Ig-like_fold"/>
</dbReference>
<dbReference type="PANTHER" id="PTHR42715:SF10">
    <property type="entry name" value="BETA-GLUCOSIDASE"/>
    <property type="match status" value="1"/>
</dbReference>
<reference evidence="4 6" key="2">
    <citation type="submission" date="2007-08" db="EMBL/GenBank/DDBJ databases">
        <authorList>
            <person name="Fulton L."/>
            <person name="Clifton S."/>
            <person name="Fulton B."/>
            <person name="Xu J."/>
            <person name="Minx P."/>
            <person name="Pepin K.H."/>
            <person name="Johnson M."/>
            <person name="Thiruvilangam P."/>
            <person name="Bhonagiri V."/>
            <person name="Nash W.E."/>
            <person name="Wang C."/>
            <person name="Mardis E.R."/>
            <person name="Wilson R.K."/>
        </authorList>
    </citation>
    <scope>NUCLEOTIDE SEQUENCE [LARGE SCALE GENOMIC DNA]</scope>
    <source>
        <strain evidence="4 6">DSM 753</strain>
    </source>
</reference>
<dbReference type="Pfam" id="PF01915">
    <property type="entry name" value="Glyco_hydro_3_C"/>
    <property type="match status" value="1"/>
</dbReference>
<dbReference type="Pfam" id="PF00933">
    <property type="entry name" value="Glyco_hydro_3"/>
    <property type="match status" value="1"/>
</dbReference>
<dbReference type="InterPro" id="IPR002772">
    <property type="entry name" value="Glyco_hydro_3_C"/>
</dbReference>
<comment type="caution">
    <text evidence="4">The sequence shown here is derived from an EMBL/GenBank/DDBJ whole genome shotgun (WGS) entry which is preliminary data.</text>
</comment>
<protein>
    <submittedName>
        <fullName evidence="4 5">Glycosyl hydrolase</fullName>
    </submittedName>
</protein>
<dbReference type="GO" id="GO:0008422">
    <property type="term" value="F:beta-glucosidase activity"/>
    <property type="evidence" value="ECO:0007669"/>
    <property type="project" value="UniProtKB-ARBA"/>
</dbReference>
<dbReference type="Gene3D" id="3.20.20.300">
    <property type="entry name" value="Glycoside hydrolase, family 3, N-terminal domain"/>
    <property type="match status" value="1"/>
</dbReference>
<dbReference type="eggNOG" id="COG1472">
    <property type="taxonomic scope" value="Bacteria"/>
</dbReference>
<dbReference type="OrthoDB" id="98455at2"/>
<dbReference type="PRINTS" id="PR00133">
    <property type="entry name" value="GLHYDRLASE3"/>
</dbReference>
<keyword evidence="7" id="KW-1185">Reference proteome</keyword>
<sequence length="751" mass="83605">MNQKEIKKIVSEMTLEEKAGMCSGKDNWHLKSVERLGIPEVMVSDGPHGLRKQEDKTDHLGLNGSKRAVCFPAACASACSFDRGLLQELGEAIGEECQAEDVSIVLGPAVNIKRSPLCGRNFEYFSEDPYLASELAKSYISGVQSKQVGTSIKHFAVNNQEFRRMSCSSELDERALREIYLSAFEAAVKEAKPWTVMCSYNRINGVYASENKKLLSDILRDEWGFDGYVMSDWGAVNDRVEGLKAGLDLEMPGSSGVNDEEIIKAVESGRLDESVLDTAVERILSRIFAYWENKTNTVFPYKEHHELAKRIELESAVLLKNEDQLLPLKEGKKIALIGQFAKEPRYQGGGSSHINPYQVKGAWELLNGVSYAMGYTLDDSAAEELAEEAVALAAKSDAAVIFAGLPDAYESEGYDRRHMRLPEQQNHLIERVSRVQPNLVIVLHNGSPVEMPWEKQAKAILEMYLGGEAVGEAAADLLFGKANPSGKLAETFPLRLEDNPSYLNFPGDGNTVRYQEGIFVGYRYYDSKKMAVRYPFGHGLSYTTFEYSGLKLSSDQIKDTDCLTVTFKVKNTGAAAGKEIVQLYVSDHTGSAVRPEKELRHFAKVALSPGEEKTIKMELTKRAFAWYHPERKDWYAASGEYEILIGSSSREIRLSKTVCMENTSGAVQRIEANTVIGDIVANPQAEKVFSKYMDQLWKAFGKPKSDEMTRQIILSLPLRAVRSFCYLPSEELNILLNALNAAVNETARSGR</sequence>
<name>A7VPK6_9FIRM</name>
<dbReference type="InterPro" id="IPR017853">
    <property type="entry name" value="GH"/>
</dbReference>
<dbReference type="FunFam" id="2.60.40.10:FF:000495">
    <property type="entry name" value="Periplasmic beta-glucosidase"/>
    <property type="match status" value="1"/>
</dbReference>
<evidence type="ECO:0000256" key="2">
    <source>
        <dbReference type="ARBA" id="ARBA00022801"/>
    </source>
</evidence>
<evidence type="ECO:0000259" key="3">
    <source>
        <dbReference type="SMART" id="SM01217"/>
    </source>
</evidence>
<keyword evidence="2 4" id="KW-0378">Hydrolase</keyword>
<dbReference type="Proteomes" id="UP000220611">
    <property type="component" value="Unassembled WGS sequence"/>
</dbReference>
<comment type="similarity">
    <text evidence="1">Belongs to the glycosyl hydrolase 3 family.</text>
</comment>
<dbReference type="EMBL" id="ABCB02000013">
    <property type="protein sequence ID" value="EDO62668.1"/>
    <property type="molecule type" value="Genomic_DNA"/>
</dbReference>
<evidence type="ECO:0000313" key="6">
    <source>
        <dbReference type="Proteomes" id="UP000003490"/>
    </source>
</evidence>
<reference evidence="4 6" key="1">
    <citation type="submission" date="2007-08" db="EMBL/GenBank/DDBJ databases">
        <title>Draft genome sequence of Clostridium leptum (DSM 753).</title>
        <authorList>
            <person name="Sudarsanam P."/>
            <person name="Ley R."/>
            <person name="Guruge J."/>
            <person name="Turnbaugh P.J."/>
            <person name="Mahowald M."/>
            <person name="Liep D."/>
            <person name="Gordon J."/>
        </authorList>
    </citation>
    <scope>NUCLEOTIDE SEQUENCE [LARGE SCALE GENOMIC DNA]</scope>
    <source>
        <strain evidence="4 6">DSM 753</strain>
    </source>
</reference>
<dbReference type="GO" id="GO:0005975">
    <property type="term" value="P:carbohydrate metabolic process"/>
    <property type="evidence" value="ECO:0007669"/>
    <property type="project" value="InterPro"/>
</dbReference>
<dbReference type="InterPro" id="IPR036881">
    <property type="entry name" value="Glyco_hydro_3_C_sf"/>
</dbReference>
<dbReference type="HOGENOM" id="CLU_004542_4_1_9"/>
<dbReference type="SUPFAM" id="SSF52279">
    <property type="entry name" value="Beta-D-glucan exohydrolase, C-terminal domain"/>
    <property type="match status" value="1"/>
</dbReference>
<dbReference type="InterPro" id="IPR036962">
    <property type="entry name" value="Glyco_hydro_3_N_sf"/>
</dbReference>
<dbReference type="InterPro" id="IPR026891">
    <property type="entry name" value="Fn3-like"/>
</dbReference>
<dbReference type="EMBL" id="NOXF01000006">
    <property type="protein sequence ID" value="PEQ24282.1"/>
    <property type="molecule type" value="Genomic_DNA"/>
</dbReference>
<evidence type="ECO:0000256" key="1">
    <source>
        <dbReference type="ARBA" id="ARBA00005336"/>
    </source>
</evidence>
<evidence type="ECO:0000313" key="4">
    <source>
        <dbReference type="EMBL" id="EDO62668.1"/>
    </source>
</evidence>
<dbReference type="SUPFAM" id="SSF51445">
    <property type="entry name" value="(Trans)glycosidases"/>
    <property type="match status" value="1"/>
</dbReference>
<evidence type="ECO:0000313" key="5">
    <source>
        <dbReference type="EMBL" id="PEQ24282.1"/>
    </source>
</evidence>
<dbReference type="InterPro" id="IPR050288">
    <property type="entry name" value="Cellulose_deg_GH3"/>
</dbReference>
<feature type="domain" description="Fibronectin type III-like" evidence="3">
    <location>
        <begin position="579"/>
        <end position="649"/>
    </location>
</feature>
<dbReference type="SMART" id="SM01217">
    <property type="entry name" value="Fn3_like"/>
    <property type="match status" value="1"/>
</dbReference>
<reference evidence="5 7" key="3">
    <citation type="submission" date="2017-07" db="EMBL/GenBank/DDBJ databases">
        <title>Prevalence of linear plasmids in Cutibacterium (Propionibacterium) acnes isolates obtained from prostatic tissue.</title>
        <authorList>
            <person name="Davidsson S."/>
            <person name="Carlsson J."/>
            <person name="Molling P."/>
            <person name="Andren O."/>
            <person name="Andersson S.-O."/>
            <person name="Brzuszkiewicz E."/>
            <person name="Poehlein A."/>
            <person name="Al-Zeer M."/>
            <person name="Brinkmann V."/>
            <person name="Scavenius C."/>
            <person name="Nazipi S."/>
            <person name="Soderquist B."/>
            <person name="Bruggemann H."/>
        </authorList>
    </citation>
    <scope>NUCLEOTIDE SEQUENCE [LARGE SCALE GENOMIC DNA]</scope>
    <source>
        <strain evidence="5 7">DSM 753</strain>
    </source>
</reference>
<organism evidence="4 6">
    <name type="scientific">[Clostridium] leptum DSM 753</name>
    <dbReference type="NCBI Taxonomy" id="428125"/>
    <lineage>
        <taxon>Bacteria</taxon>
        <taxon>Bacillati</taxon>
        <taxon>Bacillota</taxon>
        <taxon>Clostridia</taxon>
        <taxon>Eubacteriales</taxon>
        <taxon>Oscillospiraceae</taxon>
        <taxon>Oscillospiraceae incertae sedis</taxon>
    </lineage>
</organism>
<dbReference type="Proteomes" id="UP000003490">
    <property type="component" value="Unassembled WGS sequence"/>
</dbReference>
<dbReference type="AlphaFoldDB" id="A7VPK6"/>
<proteinExistence type="inferred from homology"/>
<accession>A7VPK6</accession>
<evidence type="ECO:0000313" key="7">
    <source>
        <dbReference type="Proteomes" id="UP000220611"/>
    </source>
</evidence>
<dbReference type="Gene3D" id="3.40.50.1700">
    <property type="entry name" value="Glycoside hydrolase family 3 C-terminal domain"/>
    <property type="match status" value="1"/>
</dbReference>
<dbReference type="InterPro" id="IPR001764">
    <property type="entry name" value="Glyco_hydro_3_N"/>
</dbReference>
<dbReference type="Gene3D" id="2.60.40.10">
    <property type="entry name" value="Immunoglobulins"/>
    <property type="match status" value="1"/>
</dbReference>
<dbReference type="Pfam" id="PF14310">
    <property type="entry name" value="Fn3-like"/>
    <property type="match status" value="1"/>
</dbReference>
<gene>
    <name evidence="5" type="ORF">CH238_08790</name>
    <name evidence="4" type="ORF">CLOLEP_00482</name>
</gene>